<keyword evidence="3" id="KW-1185">Reference proteome</keyword>
<accession>A0A0L0WB41</accession>
<keyword evidence="1" id="KW-0812">Transmembrane</keyword>
<sequence length="127" mass="14397">MTITNLQILLITFFVASIIGYICVVIKEKINLKSNTIIIDKKSVTQDQIDEAEVKVFMLDGEEIKAGDEVKVTLSSNKRVEGIIIGAKMSKSEIVIVTHSDEIEKFKVDTIKRIKIISKYGRFFKIF</sequence>
<evidence type="ECO:0000256" key="1">
    <source>
        <dbReference type="SAM" id="Phobius"/>
    </source>
</evidence>
<name>A0A0L0WB41_GOTPU</name>
<keyword evidence="1" id="KW-0472">Membrane</keyword>
<comment type="caution">
    <text evidence="2">The sequence shown here is derived from an EMBL/GenBank/DDBJ whole genome shotgun (WGS) entry which is preliminary data.</text>
</comment>
<proteinExistence type="predicted"/>
<dbReference type="RefSeq" id="WP_050354822.1">
    <property type="nucleotide sequence ID" value="NZ_LGSS01000005.1"/>
</dbReference>
<dbReference type="AlphaFoldDB" id="A0A0L0WB41"/>
<gene>
    <name evidence="2" type="ORF">CLPU_5c00250</name>
</gene>
<keyword evidence="1" id="KW-1133">Transmembrane helix</keyword>
<dbReference type="OrthoDB" id="1954971at2"/>
<organism evidence="2 3">
    <name type="scientific">Gottschalkia purinilytica</name>
    <name type="common">Clostridium purinilyticum</name>
    <dbReference type="NCBI Taxonomy" id="1503"/>
    <lineage>
        <taxon>Bacteria</taxon>
        <taxon>Bacillati</taxon>
        <taxon>Bacillota</taxon>
        <taxon>Tissierellia</taxon>
        <taxon>Tissierellales</taxon>
        <taxon>Gottschalkiaceae</taxon>
        <taxon>Gottschalkia</taxon>
    </lineage>
</organism>
<evidence type="ECO:0000313" key="2">
    <source>
        <dbReference type="EMBL" id="KNF08718.1"/>
    </source>
</evidence>
<reference evidence="3" key="1">
    <citation type="submission" date="2015-07" db="EMBL/GenBank/DDBJ databases">
        <title>Draft genome sequence of the purine-degrading Gottschalkia purinilyticum DSM 1384 (formerly Clostridium purinilyticum).</title>
        <authorList>
            <person name="Poehlein A."/>
            <person name="Schiel-Bengelsdorf B."/>
            <person name="Bengelsdorf F.R."/>
            <person name="Daniel R."/>
            <person name="Duerre P."/>
        </authorList>
    </citation>
    <scope>NUCLEOTIDE SEQUENCE [LARGE SCALE GENOMIC DNA]</scope>
    <source>
        <strain evidence="3">DSM 1384</strain>
    </source>
</reference>
<evidence type="ECO:0000313" key="3">
    <source>
        <dbReference type="Proteomes" id="UP000037267"/>
    </source>
</evidence>
<feature type="transmembrane region" description="Helical" evidence="1">
    <location>
        <begin position="6"/>
        <end position="26"/>
    </location>
</feature>
<dbReference type="EMBL" id="LGSS01000005">
    <property type="protein sequence ID" value="KNF08718.1"/>
    <property type="molecule type" value="Genomic_DNA"/>
</dbReference>
<protein>
    <submittedName>
        <fullName evidence="2">Uncharacterized protein</fullName>
    </submittedName>
</protein>
<dbReference type="Proteomes" id="UP000037267">
    <property type="component" value="Unassembled WGS sequence"/>
</dbReference>